<evidence type="ECO:0000313" key="3">
    <source>
        <dbReference type="Proteomes" id="UP001268089"/>
    </source>
</evidence>
<name>A0ABU1ZKP4_9BURK</name>
<dbReference type="EMBL" id="JAVDXO010000002">
    <property type="protein sequence ID" value="MDR7306126.1"/>
    <property type="molecule type" value="Genomic_DNA"/>
</dbReference>
<dbReference type="RefSeq" id="WP_310340775.1">
    <property type="nucleotide sequence ID" value="NZ_JAVDXO010000002.1"/>
</dbReference>
<dbReference type="Proteomes" id="UP001268089">
    <property type="component" value="Unassembled WGS sequence"/>
</dbReference>
<evidence type="ECO:0000256" key="1">
    <source>
        <dbReference type="SAM" id="Phobius"/>
    </source>
</evidence>
<protein>
    <recommendedName>
        <fullName evidence="4">DUF1269 domain-containing protein</fullName>
    </recommendedName>
</protein>
<gene>
    <name evidence="2" type="ORF">J2X15_001404</name>
</gene>
<feature type="transmembrane region" description="Helical" evidence="1">
    <location>
        <begin position="67"/>
        <end position="87"/>
    </location>
</feature>
<proteinExistence type="predicted"/>
<keyword evidence="1" id="KW-0812">Transmembrane</keyword>
<evidence type="ECO:0000313" key="2">
    <source>
        <dbReference type="EMBL" id="MDR7306126.1"/>
    </source>
</evidence>
<evidence type="ECO:0008006" key="4">
    <source>
        <dbReference type="Google" id="ProtNLM"/>
    </source>
</evidence>
<feature type="transmembrane region" description="Helical" evidence="1">
    <location>
        <begin position="93"/>
        <end position="118"/>
    </location>
</feature>
<keyword evidence="3" id="KW-1185">Reference proteome</keyword>
<sequence length="175" mass="17849">MNTTAHPGADHRVSALYTTREEAMRVQARLVGLGFSADRIEILQDMPTPSATEGSDEILKHMVVDGAIGTAVGTGVGAVGTALLWAANITLFIASPLIAPLAMLGWFASVGGIVGAVAGAASKEGRFSELVMDAIKSGSVVLVVHTQGEAERAKAADEISQSLVGQGQAALSQPA</sequence>
<organism evidence="2 3">
    <name type="scientific">Rhodoferax saidenbachensis</name>
    <dbReference type="NCBI Taxonomy" id="1484693"/>
    <lineage>
        <taxon>Bacteria</taxon>
        <taxon>Pseudomonadati</taxon>
        <taxon>Pseudomonadota</taxon>
        <taxon>Betaproteobacteria</taxon>
        <taxon>Burkholderiales</taxon>
        <taxon>Comamonadaceae</taxon>
        <taxon>Rhodoferax</taxon>
    </lineage>
</organism>
<keyword evidence="1" id="KW-0472">Membrane</keyword>
<comment type="caution">
    <text evidence="2">The sequence shown here is derived from an EMBL/GenBank/DDBJ whole genome shotgun (WGS) entry which is preliminary data.</text>
</comment>
<accession>A0ABU1ZKP4</accession>
<reference evidence="2 3" key="1">
    <citation type="submission" date="2023-07" db="EMBL/GenBank/DDBJ databases">
        <title>Sorghum-associated microbial communities from plants grown in Nebraska, USA.</title>
        <authorList>
            <person name="Schachtman D."/>
        </authorList>
    </citation>
    <scope>NUCLEOTIDE SEQUENCE [LARGE SCALE GENOMIC DNA]</scope>
    <source>
        <strain evidence="2 3">BE308</strain>
    </source>
</reference>
<keyword evidence="1" id="KW-1133">Transmembrane helix</keyword>